<organism evidence="2 3">
    <name type="scientific">Phtheirospermum japonicum</name>
    <dbReference type="NCBI Taxonomy" id="374723"/>
    <lineage>
        <taxon>Eukaryota</taxon>
        <taxon>Viridiplantae</taxon>
        <taxon>Streptophyta</taxon>
        <taxon>Embryophyta</taxon>
        <taxon>Tracheophyta</taxon>
        <taxon>Spermatophyta</taxon>
        <taxon>Magnoliopsida</taxon>
        <taxon>eudicotyledons</taxon>
        <taxon>Gunneridae</taxon>
        <taxon>Pentapetalae</taxon>
        <taxon>asterids</taxon>
        <taxon>lamiids</taxon>
        <taxon>Lamiales</taxon>
        <taxon>Orobanchaceae</taxon>
        <taxon>Orobanchaceae incertae sedis</taxon>
        <taxon>Phtheirospermum</taxon>
    </lineage>
</organism>
<dbReference type="InterPro" id="IPR050253">
    <property type="entry name" value="Seed_Storage-Functional"/>
</dbReference>
<dbReference type="InterPro" id="IPR014710">
    <property type="entry name" value="RmlC-like_jellyroll"/>
</dbReference>
<gene>
    <name evidence="2" type="ORF">PHJA_002132600</name>
</gene>
<accession>A0A830CXT1</accession>
<sequence>MNAKVTEGEVFWIPRYFPFCQIASRTGPFEFFGFTTSARNNRPQFLVGANSLLQTMRGPEMAAAFGVSEDRLNEIIDAQRETTILPSATVAPPDDVAGRGDVIRNVVGSEMVMGFD</sequence>
<dbReference type="AlphaFoldDB" id="A0A830CXT1"/>
<evidence type="ECO:0000313" key="3">
    <source>
        <dbReference type="Proteomes" id="UP000653305"/>
    </source>
</evidence>
<dbReference type="Gene3D" id="2.60.120.10">
    <property type="entry name" value="Jelly Rolls"/>
    <property type="match status" value="1"/>
</dbReference>
<dbReference type="Proteomes" id="UP000653305">
    <property type="component" value="Unassembled WGS sequence"/>
</dbReference>
<protein>
    <submittedName>
        <fullName evidence="2">Globulin-1 s allele</fullName>
    </submittedName>
</protein>
<comment type="caution">
    <text evidence="2">The sequence shown here is derived from an EMBL/GenBank/DDBJ whole genome shotgun (WGS) entry which is preliminary data.</text>
</comment>
<dbReference type="PANTHER" id="PTHR31189:SF2">
    <property type="entry name" value="RMLC-LIKE CUPINS SUPERFAMILY PROTEIN"/>
    <property type="match status" value="1"/>
</dbReference>
<name>A0A830CXT1_9LAMI</name>
<evidence type="ECO:0000259" key="1">
    <source>
        <dbReference type="Pfam" id="PF00190"/>
    </source>
</evidence>
<dbReference type="Pfam" id="PF00190">
    <property type="entry name" value="Cupin_1"/>
    <property type="match status" value="1"/>
</dbReference>
<dbReference type="OrthoDB" id="2019862at2759"/>
<dbReference type="InterPro" id="IPR011051">
    <property type="entry name" value="RmlC_Cupin_sf"/>
</dbReference>
<dbReference type="SUPFAM" id="SSF51182">
    <property type="entry name" value="RmlC-like cupins"/>
    <property type="match status" value="1"/>
</dbReference>
<evidence type="ECO:0000313" key="2">
    <source>
        <dbReference type="EMBL" id="GFP99885.1"/>
    </source>
</evidence>
<proteinExistence type="predicted"/>
<keyword evidence="3" id="KW-1185">Reference proteome</keyword>
<dbReference type="InterPro" id="IPR006045">
    <property type="entry name" value="Cupin_1"/>
</dbReference>
<dbReference type="EMBL" id="BMAC01000594">
    <property type="protein sequence ID" value="GFP99885.1"/>
    <property type="molecule type" value="Genomic_DNA"/>
</dbReference>
<reference evidence="2" key="1">
    <citation type="submission" date="2020-07" db="EMBL/GenBank/DDBJ databases">
        <title>Ethylene signaling mediates host invasion by parasitic plants.</title>
        <authorList>
            <person name="Yoshida S."/>
        </authorList>
    </citation>
    <scope>NUCLEOTIDE SEQUENCE</scope>
    <source>
        <strain evidence="2">Okayama</strain>
    </source>
</reference>
<feature type="domain" description="Cupin type-1" evidence="1">
    <location>
        <begin position="1"/>
        <end position="70"/>
    </location>
</feature>
<dbReference type="PANTHER" id="PTHR31189">
    <property type="entry name" value="OS03G0336100 PROTEIN-RELATED"/>
    <property type="match status" value="1"/>
</dbReference>